<gene>
    <name evidence="1" type="ORF">NIDE3655</name>
</gene>
<sequence>MIDRELAAAEAAWRQGHEGKARVCARRAVASAAEAWWARSGRSLRQGDALEHLRRIQQQEAFPSAVRQAAERLTTAVTKRYDAPFTSDPIGDARLIVGYLAAATTDQRLA</sequence>
<organism evidence="1 2">
    <name type="scientific">Nitrospira defluvii</name>
    <dbReference type="NCBI Taxonomy" id="330214"/>
    <lineage>
        <taxon>Bacteria</taxon>
        <taxon>Pseudomonadati</taxon>
        <taxon>Nitrospirota</taxon>
        <taxon>Nitrospiria</taxon>
        <taxon>Nitrospirales</taxon>
        <taxon>Nitrospiraceae</taxon>
        <taxon>Nitrospira</taxon>
    </lineage>
</organism>
<dbReference type="Proteomes" id="UP000001660">
    <property type="component" value="Chromosome"/>
</dbReference>
<proteinExistence type="predicted"/>
<name>D8P7I7_9BACT</name>
<evidence type="ECO:0000313" key="2">
    <source>
        <dbReference type="Proteomes" id="UP000001660"/>
    </source>
</evidence>
<reference evidence="1 2" key="1">
    <citation type="journal article" date="2010" name="Proc. Natl. Acad. Sci. U.S.A.">
        <title>A Nitrospira metagenome illuminates the physiology and evolution of globally important nitrite-oxidizing bacteria.</title>
        <authorList>
            <person name="Lucker S."/>
            <person name="Wagner M."/>
            <person name="Maixner F."/>
            <person name="Pelletier E."/>
            <person name="Koch H."/>
            <person name="Vacherie B."/>
            <person name="Rattei T."/>
            <person name="Sinninghe Damste J."/>
            <person name="Spieck E."/>
            <person name="Le Paslier D."/>
            <person name="Daims H."/>
        </authorList>
    </citation>
    <scope>NUCLEOTIDE SEQUENCE [LARGE SCALE GENOMIC DNA]</scope>
</reference>
<evidence type="ECO:0000313" key="1">
    <source>
        <dbReference type="EMBL" id="CBK43333.1"/>
    </source>
</evidence>
<dbReference type="OrthoDB" id="9808600at2"/>
<dbReference type="EMBL" id="FP929003">
    <property type="protein sequence ID" value="CBK43333.1"/>
    <property type="molecule type" value="Genomic_DNA"/>
</dbReference>
<dbReference type="HOGENOM" id="CLU_2166408_0_0_0"/>
<dbReference type="KEGG" id="nde:NIDE3655"/>
<dbReference type="AlphaFoldDB" id="D8P7I7"/>
<protein>
    <recommendedName>
        <fullName evidence="3">HEPN domain-containing protein</fullName>
    </recommendedName>
</protein>
<accession>D8P7I7</accession>
<evidence type="ECO:0008006" key="3">
    <source>
        <dbReference type="Google" id="ProtNLM"/>
    </source>
</evidence>
<keyword evidence="2" id="KW-1185">Reference proteome</keyword>